<evidence type="ECO:0000313" key="1">
    <source>
        <dbReference type="EnsemblProtists" id="EOD11587"/>
    </source>
</evidence>
<dbReference type="RefSeq" id="XP_005764016.1">
    <property type="nucleotide sequence ID" value="XM_005763959.1"/>
</dbReference>
<accession>A0A0D3IK02</accession>
<reference evidence="2" key="1">
    <citation type="journal article" date="2013" name="Nature">
        <title>Pan genome of the phytoplankton Emiliania underpins its global distribution.</title>
        <authorList>
            <person name="Read B.A."/>
            <person name="Kegel J."/>
            <person name="Klute M.J."/>
            <person name="Kuo A."/>
            <person name="Lefebvre S.C."/>
            <person name="Maumus F."/>
            <person name="Mayer C."/>
            <person name="Miller J."/>
            <person name="Monier A."/>
            <person name="Salamov A."/>
            <person name="Young J."/>
            <person name="Aguilar M."/>
            <person name="Claverie J.M."/>
            <person name="Frickenhaus S."/>
            <person name="Gonzalez K."/>
            <person name="Herman E.K."/>
            <person name="Lin Y.C."/>
            <person name="Napier J."/>
            <person name="Ogata H."/>
            <person name="Sarno A.F."/>
            <person name="Shmutz J."/>
            <person name="Schroeder D."/>
            <person name="de Vargas C."/>
            <person name="Verret F."/>
            <person name="von Dassow P."/>
            <person name="Valentin K."/>
            <person name="Van de Peer Y."/>
            <person name="Wheeler G."/>
            <person name="Dacks J.B."/>
            <person name="Delwiche C.F."/>
            <person name="Dyhrman S.T."/>
            <person name="Glockner G."/>
            <person name="John U."/>
            <person name="Richards T."/>
            <person name="Worden A.Z."/>
            <person name="Zhang X."/>
            <person name="Grigoriev I.V."/>
            <person name="Allen A.E."/>
            <person name="Bidle K."/>
            <person name="Borodovsky M."/>
            <person name="Bowler C."/>
            <person name="Brownlee C."/>
            <person name="Cock J.M."/>
            <person name="Elias M."/>
            <person name="Gladyshev V.N."/>
            <person name="Groth M."/>
            <person name="Guda C."/>
            <person name="Hadaegh A."/>
            <person name="Iglesias-Rodriguez M.D."/>
            <person name="Jenkins J."/>
            <person name="Jones B.M."/>
            <person name="Lawson T."/>
            <person name="Leese F."/>
            <person name="Lindquist E."/>
            <person name="Lobanov A."/>
            <person name="Lomsadze A."/>
            <person name="Malik S.B."/>
            <person name="Marsh M.E."/>
            <person name="Mackinder L."/>
            <person name="Mock T."/>
            <person name="Mueller-Roeber B."/>
            <person name="Pagarete A."/>
            <person name="Parker M."/>
            <person name="Probert I."/>
            <person name="Quesneville H."/>
            <person name="Raines C."/>
            <person name="Rensing S.A."/>
            <person name="Riano-Pachon D.M."/>
            <person name="Richier S."/>
            <person name="Rokitta S."/>
            <person name="Shiraiwa Y."/>
            <person name="Soanes D.M."/>
            <person name="van der Giezen M."/>
            <person name="Wahlund T.M."/>
            <person name="Williams B."/>
            <person name="Wilson W."/>
            <person name="Wolfe G."/>
            <person name="Wurch L.L."/>
        </authorList>
    </citation>
    <scope>NUCLEOTIDE SEQUENCE</scope>
</reference>
<reference evidence="1" key="2">
    <citation type="submission" date="2024-10" db="UniProtKB">
        <authorList>
            <consortium name="EnsemblProtists"/>
        </authorList>
    </citation>
    <scope>IDENTIFICATION</scope>
</reference>
<keyword evidence="2" id="KW-1185">Reference proteome</keyword>
<dbReference type="AlphaFoldDB" id="A0A0D3IK02"/>
<sequence length="973" mass="103550">MAVRRLDVRRARSLLNTCTDEALNLILESGPLDGESLEADARHLFDIISLLLARSDPAACPKLTRCAAVLAGVERAWILYLERREADLDVVQPQALRGVSLGAEPSLAAATCDHLTKDVELLHQLSSDSALTMSLADGLLDAYMPRLVREAKGNAASISAKIGSTGGDPLRTCSRSSTVDWPLPWLVANGIASAVDSVADCIRTMPILPSRMKARSLWEGLAAAELLAPHLSALQTALQSHVGRLVSRALSVEERRDVACLKQTLPAMTATGREPILGSCATVLASLRLHATDALFTHLPALNQTLADSLYDAVAALSAHLIAVSSDVISSNPDRRTATLPTRVLCALLASARGISCFLDSLADSRPQIAAVSSFQASRSEIARTAEALRGELCQTHAGLCVMGALAEGPQAREGVSANLLHMALLVSGARAELRQHAPGEWRSILLCVLGRALLSVIGARWVHGRRVRPLDPQRQKADLVFLLCVISVHCPAAIERFASHGDSPDAGADAAERDGLTGVGLCLLSLLALCAPAGLVEQARGWQAAAAAEVVAAGSHEGWPLLARRALQDCPTSLAGAVSSLTAVGRADASAGRSSPSNPEVDFAAHACLAEHAGVGEILWGAANVLQNKLTRAQYLDEVTWTTKSWLGLQKQRISVVLHAAIAEQVVNELASGEGGRVHGAKGVYQIIGGYKAVLELYGQKVLLGHFNSKTGAAVAYARAVAEEDFLPYARPVREAAVTTRIWTFPAAGSLFGQPTVLTTVCRPRIGYGPPSLVDALLWEGAHAAGWRIRDYLGASAWLFVSPHGETYRMSAAPDADHAADDALAGFEAWAEARKQSLKYTCRFCGAGKLQPATKCPCYGGSLLPTVRKLEATELTWDQALGQCVRNPLCVRGFKHMGKGGKCRIEQPAKGAKQYFEGGAFGCVLPASHAGPHEYAQPAKRARKNSWRAAEQEGTGYCYRYRHAVRLSHGNF</sequence>
<dbReference type="PaxDb" id="2903-EOD11587"/>
<dbReference type="KEGG" id="ehx:EMIHUDRAFT_214423"/>
<dbReference type="GeneID" id="17257696"/>
<protein>
    <submittedName>
        <fullName evidence="1">Uncharacterized protein</fullName>
    </submittedName>
</protein>
<organism evidence="1 2">
    <name type="scientific">Emiliania huxleyi (strain CCMP1516)</name>
    <dbReference type="NCBI Taxonomy" id="280463"/>
    <lineage>
        <taxon>Eukaryota</taxon>
        <taxon>Haptista</taxon>
        <taxon>Haptophyta</taxon>
        <taxon>Prymnesiophyceae</taxon>
        <taxon>Isochrysidales</taxon>
        <taxon>Noelaerhabdaceae</taxon>
        <taxon>Emiliania</taxon>
    </lineage>
</organism>
<dbReference type="HOGENOM" id="CLU_305119_0_0_1"/>
<dbReference type="Proteomes" id="UP000013827">
    <property type="component" value="Unassembled WGS sequence"/>
</dbReference>
<name>A0A0D3IK02_EMIH1</name>
<proteinExistence type="predicted"/>
<dbReference type="EnsemblProtists" id="EOD11587">
    <property type="protein sequence ID" value="EOD11587"/>
    <property type="gene ID" value="EMIHUDRAFT_214423"/>
</dbReference>
<evidence type="ECO:0000313" key="2">
    <source>
        <dbReference type="Proteomes" id="UP000013827"/>
    </source>
</evidence>